<feature type="chain" id="PRO_5040480221" evidence="1">
    <location>
        <begin position="22"/>
        <end position="443"/>
    </location>
</feature>
<organism evidence="2 3">
    <name type="scientific">Suillus subaureus</name>
    <dbReference type="NCBI Taxonomy" id="48587"/>
    <lineage>
        <taxon>Eukaryota</taxon>
        <taxon>Fungi</taxon>
        <taxon>Dikarya</taxon>
        <taxon>Basidiomycota</taxon>
        <taxon>Agaricomycotina</taxon>
        <taxon>Agaricomycetes</taxon>
        <taxon>Agaricomycetidae</taxon>
        <taxon>Boletales</taxon>
        <taxon>Suillineae</taxon>
        <taxon>Suillaceae</taxon>
        <taxon>Suillus</taxon>
    </lineage>
</organism>
<comment type="caution">
    <text evidence="2">The sequence shown here is derived from an EMBL/GenBank/DDBJ whole genome shotgun (WGS) entry which is preliminary data.</text>
</comment>
<accession>A0A9P7J7Z4</accession>
<name>A0A9P7J7Z4_9AGAM</name>
<reference evidence="2" key="1">
    <citation type="journal article" date="2020" name="New Phytol.">
        <title>Comparative genomics reveals dynamic genome evolution in host specialist ectomycorrhizal fungi.</title>
        <authorList>
            <person name="Lofgren L.A."/>
            <person name="Nguyen N.H."/>
            <person name="Vilgalys R."/>
            <person name="Ruytinx J."/>
            <person name="Liao H.L."/>
            <person name="Branco S."/>
            <person name="Kuo A."/>
            <person name="LaButti K."/>
            <person name="Lipzen A."/>
            <person name="Andreopoulos W."/>
            <person name="Pangilinan J."/>
            <person name="Riley R."/>
            <person name="Hundley H."/>
            <person name="Na H."/>
            <person name="Barry K."/>
            <person name="Grigoriev I.V."/>
            <person name="Stajich J.E."/>
            <person name="Kennedy P.G."/>
        </authorList>
    </citation>
    <scope>NUCLEOTIDE SEQUENCE</scope>
    <source>
        <strain evidence="2">MN1</strain>
    </source>
</reference>
<dbReference type="EMBL" id="JABBWG010000046">
    <property type="protein sequence ID" value="KAG1807046.1"/>
    <property type="molecule type" value="Genomic_DNA"/>
</dbReference>
<dbReference type="AlphaFoldDB" id="A0A9P7J7Z4"/>
<proteinExistence type="predicted"/>
<dbReference type="GeneID" id="64627473"/>
<keyword evidence="1" id="KW-0732">Signal</keyword>
<evidence type="ECO:0000313" key="3">
    <source>
        <dbReference type="Proteomes" id="UP000807769"/>
    </source>
</evidence>
<dbReference type="RefSeq" id="XP_041187812.1">
    <property type="nucleotide sequence ID" value="XM_041333456.1"/>
</dbReference>
<evidence type="ECO:0000256" key="1">
    <source>
        <dbReference type="SAM" id="SignalP"/>
    </source>
</evidence>
<feature type="signal peptide" evidence="1">
    <location>
        <begin position="1"/>
        <end position="21"/>
    </location>
</feature>
<dbReference type="Proteomes" id="UP000807769">
    <property type="component" value="Unassembled WGS sequence"/>
</dbReference>
<sequence length="443" mass="48431">MHSQTASLALLLSLLQSPSRALLGQAVRMACRSAMKSHIHQSDIDFDDLSKFSARVEDGELRDGSMDSHGAGKGSVRGRVDKAEMFGDGAKEVAPSMGCMLGLGACGGETSGGRSSGIESTEGALGGGGSRKDDVTGKIKMIVLDELKVEVGSYILGLAYNTKRFCTCHILSHVVETIEVKIGVGSCTSDIPYISRQRQYAKSCKWADIFLSVNGHTAPICKQKHDSLCTKKRSIVQSMLVHAESFQHNQGQLSALVAPAASVGIAEIDDAKAATTAKTIAEERRIIYMCSASKVHQQSGVGLLGVRISNKPSAWYQKHLTSRSHDVSVLKYYSVKTKPQRDVPKQQISDLILRLTLTKRTPSHLNQISESVMPFTRLDRSSSGASVGFAHIPFLRGLMMSEPWILVPDLAYFHFLLNWLETRQLWTILTQLPFDCRRAQPVR</sequence>
<protein>
    <submittedName>
        <fullName evidence="2">Uncharacterized protein</fullName>
    </submittedName>
</protein>
<gene>
    <name evidence="2" type="ORF">BJ212DRAFT_1303686</name>
</gene>
<evidence type="ECO:0000313" key="2">
    <source>
        <dbReference type="EMBL" id="KAG1807046.1"/>
    </source>
</evidence>
<keyword evidence="3" id="KW-1185">Reference proteome</keyword>